<dbReference type="Proteomes" id="UP001061302">
    <property type="component" value="Chromosome"/>
</dbReference>
<evidence type="ECO:0000313" key="1">
    <source>
        <dbReference type="EMBL" id="UXY16679.1"/>
    </source>
</evidence>
<evidence type="ECO:0000313" key="2">
    <source>
        <dbReference type="Proteomes" id="UP001061302"/>
    </source>
</evidence>
<protein>
    <recommendedName>
        <fullName evidence="3">DUF4864 domain-containing protein</fullName>
    </recommendedName>
</protein>
<reference evidence="1" key="1">
    <citation type="submission" date="2022-10" db="EMBL/GenBank/DDBJ databases">
        <title>Chitiniphilus purpureus sp. nov., a novel chitin-degrading bacterium isolated from crawfish pond sediment.</title>
        <authorList>
            <person name="Li K."/>
        </authorList>
    </citation>
    <scope>NUCLEOTIDE SEQUENCE</scope>
    <source>
        <strain evidence="1">CD1</strain>
    </source>
</reference>
<keyword evidence="2" id="KW-1185">Reference proteome</keyword>
<gene>
    <name evidence="1" type="ORF">N8I74_06570</name>
</gene>
<evidence type="ECO:0008006" key="3">
    <source>
        <dbReference type="Google" id="ProtNLM"/>
    </source>
</evidence>
<dbReference type="EMBL" id="CP106753">
    <property type="protein sequence ID" value="UXY16679.1"/>
    <property type="molecule type" value="Genomic_DNA"/>
</dbReference>
<name>A0ABY6DQM9_9NEIS</name>
<dbReference type="RefSeq" id="WP_263126063.1">
    <property type="nucleotide sequence ID" value="NZ_CP106753.1"/>
</dbReference>
<organism evidence="1 2">
    <name type="scientific">Chitiniphilus purpureus</name>
    <dbReference type="NCBI Taxonomy" id="2981137"/>
    <lineage>
        <taxon>Bacteria</taxon>
        <taxon>Pseudomonadati</taxon>
        <taxon>Pseudomonadota</taxon>
        <taxon>Betaproteobacteria</taxon>
        <taxon>Neisseriales</taxon>
        <taxon>Chitinibacteraceae</taxon>
        <taxon>Chitiniphilus</taxon>
    </lineage>
</organism>
<accession>A0ABY6DQM9</accession>
<sequence length="160" mass="17871">MSPQVGKPPFAVDWRSELDMRIISVMPILLVALGWGSSAAAAACAADFPGFISRFEDSPAFQRQHTRFPLTASRIDNSGVEGPREVVYTVKRHADQDYKWIAWPTRFAQAAIPLVRRIEQAPGGMQVVTFTKPDTDQLVTFYFERSGGCWSLVKFADFSL</sequence>
<proteinExistence type="predicted"/>